<dbReference type="GO" id="GO:0016709">
    <property type="term" value="F:oxidoreductase activity, acting on paired donors, with incorporation or reduction of molecular oxygen, NAD(P)H as one donor, and incorporation of one atom of oxygen"/>
    <property type="evidence" value="ECO:0007669"/>
    <property type="project" value="UniProtKB-ARBA"/>
</dbReference>
<accession>A0A1X2A3Q5</accession>
<evidence type="ECO:0000256" key="1">
    <source>
        <dbReference type="ARBA" id="ARBA00001974"/>
    </source>
</evidence>
<dbReference type="InterPro" id="IPR002938">
    <property type="entry name" value="FAD-bd"/>
</dbReference>
<keyword evidence="6" id="KW-0503">Monooxygenase</keyword>
<dbReference type="Gene3D" id="3.50.50.60">
    <property type="entry name" value="FAD/NAD(P)-binding domain"/>
    <property type="match status" value="1"/>
</dbReference>
<evidence type="ECO:0000256" key="3">
    <source>
        <dbReference type="ARBA" id="ARBA00022827"/>
    </source>
</evidence>
<evidence type="ECO:0000256" key="2">
    <source>
        <dbReference type="ARBA" id="ARBA00022630"/>
    </source>
</evidence>
<dbReference type="SUPFAM" id="SSF51905">
    <property type="entry name" value="FAD/NAD(P)-binding domain"/>
    <property type="match status" value="1"/>
</dbReference>
<keyword evidence="4" id="KW-0472">Membrane</keyword>
<protein>
    <submittedName>
        <fullName evidence="6">Pentachlorophenol monooxygenase</fullName>
    </submittedName>
</protein>
<dbReference type="PRINTS" id="PR00420">
    <property type="entry name" value="RNGMNOXGNASE"/>
</dbReference>
<proteinExistence type="predicted"/>
<keyword evidence="2" id="KW-0285">Flavoprotein</keyword>
<keyword evidence="6" id="KW-0560">Oxidoreductase</keyword>
<dbReference type="InterPro" id="IPR050641">
    <property type="entry name" value="RIFMO-like"/>
</dbReference>
<dbReference type="AlphaFoldDB" id="A0A1X2A3Q5"/>
<dbReference type="RefSeq" id="WP_085246499.1">
    <property type="nucleotide sequence ID" value="NZ_LQPN01000080.1"/>
</dbReference>
<keyword evidence="4" id="KW-1133">Transmembrane helix</keyword>
<dbReference type="InterPro" id="IPR036188">
    <property type="entry name" value="FAD/NAD-bd_sf"/>
</dbReference>
<organism evidence="6 7">
    <name type="scientific">Mycobacterium paraense</name>
    <dbReference type="NCBI Taxonomy" id="767916"/>
    <lineage>
        <taxon>Bacteria</taxon>
        <taxon>Bacillati</taxon>
        <taxon>Actinomycetota</taxon>
        <taxon>Actinomycetes</taxon>
        <taxon>Mycobacteriales</taxon>
        <taxon>Mycobacteriaceae</taxon>
        <taxon>Mycobacterium</taxon>
        <taxon>Mycobacterium simiae complex</taxon>
    </lineage>
</organism>
<evidence type="ECO:0000256" key="4">
    <source>
        <dbReference type="SAM" id="Phobius"/>
    </source>
</evidence>
<name>A0A1X2A3Q5_9MYCO</name>
<comment type="caution">
    <text evidence="6">The sequence shown here is derived from an EMBL/GenBank/DDBJ whole genome shotgun (WGS) entry which is preliminary data.</text>
</comment>
<feature type="transmembrane region" description="Helical" evidence="4">
    <location>
        <begin position="6"/>
        <end position="24"/>
    </location>
</feature>
<reference evidence="6 7" key="1">
    <citation type="journal article" date="2015" name="Emerg. Microbes Infect.">
        <title>Characterization of 17 strains belonging to the Mycobacterium simiae complex and description of Mycobacterium paraense sp. nov.</title>
        <authorList>
            <person name="Fusco da Costa A.R."/>
            <person name="Fedrizzi T."/>
            <person name="Lopes M.L."/>
            <person name="Pecorari M."/>
            <person name="Oliveira da Costa W.L."/>
            <person name="Giacobazzi E."/>
            <person name="da Costa Bahia J.R."/>
            <person name="De Sanctis V."/>
            <person name="Batista Lima K.V."/>
            <person name="Bertorelli R."/>
            <person name="Grottola A."/>
            <person name="Fabio A."/>
            <person name="Mariottini A."/>
            <person name="Ferretti P."/>
            <person name="Di Leva F."/>
            <person name="Fregni Serpini G."/>
            <person name="Tagliazucchi S."/>
            <person name="Rumpianesi F."/>
            <person name="Jousson O."/>
            <person name="Segata N."/>
            <person name="Tortoli E."/>
        </authorList>
    </citation>
    <scope>NUCLEOTIDE SEQUENCE [LARGE SCALE GENOMIC DNA]</scope>
    <source>
        <strain evidence="6 7">IEC33</strain>
    </source>
</reference>
<dbReference type="GO" id="GO:0071949">
    <property type="term" value="F:FAD binding"/>
    <property type="evidence" value="ECO:0007669"/>
    <property type="project" value="InterPro"/>
</dbReference>
<dbReference type="Pfam" id="PF01494">
    <property type="entry name" value="FAD_binding_3"/>
    <property type="match status" value="1"/>
</dbReference>
<dbReference type="Proteomes" id="UP000193285">
    <property type="component" value="Unassembled WGS sequence"/>
</dbReference>
<sequence>MNDTDVLVVGAGPTGLALGASLIARGMRAVLVDRLAEGQNTTRAAAVNARTLEVLEDLDVAPRMVKAGLIAPRFTIRQGRRVLMPVDFSELPTKHPYTLMLSQADTERLLLERLHELGGAVIRPKTLSRLTQDADGVTAIFDDGETIRARYVVGADGMHSTVREHAGIGFTGGEFAESFALADVRLAGEAPRAEVILFYAREGLNVLAPLPGDIFRIVAPVADAPKEPSAEFVQDLLDTRGFGPGELKVTELLWGTRFHIHHRVADSYSAGRLLLAGDAAHVHSPAGGQGMNLGIADAISLGGALAEVLRGGSDAALDAYAAAQRQRAEQVLKLTGRLTRISTLPRPLRPIRNSTMLLAARVPGVRRQLAVQLSGLGRR</sequence>
<dbReference type="PANTHER" id="PTHR43004">
    <property type="entry name" value="TRK SYSTEM POTASSIUM UPTAKE PROTEIN"/>
    <property type="match status" value="1"/>
</dbReference>
<comment type="cofactor">
    <cofactor evidence="1">
        <name>FAD</name>
        <dbReference type="ChEBI" id="CHEBI:57692"/>
    </cofactor>
</comment>
<evidence type="ECO:0000259" key="5">
    <source>
        <dbReference type="Pfam" id="PF01494"/>
    </source>
</evidence>
<keyword evidence="3" id="KW-0274">FAD</keyword>
<evidence type="ECO:0000313" key="7">
    <source>
        <dbReference type="Proteomes" id="UP000193285"/>
    </source>
</evidence>
<dbReference type="EMBL" id="LQPN01000080">
    <property type="protein sequence ID" value="ORW36791.1"/>
    <property type="molecule type" value="Genomic_DNA"/>
</dbReference>
<dbReference type="Gene3D" id="3.30.70.2450">
    <property type="match status" value="1"/>
</dbReference>
<gene>
    <name evidence="6" type="ORF">AWB90_27120</name>
</gene>
<evidence type="ECO:0000313" key="6">
    <source>
        <dbReference type="EMBL" id="ORW36791.1"/>
    </source>
</evidence>
<feature type="domain" description="FAD-binding" evidence="5">
    <location>
        <begin position="3"/>
        <end position="333"/>
    </location>
</feature>
<dbReference type="PANTHER" id="PTHR43004:SF19">
    <property type="entry name" value="BINDING MONOOXYGENASE, PUTATIVE (JCVI)-RELATED"/>
    <property type="match status" value="1"/>
</dbReference>
<dbReference type="OrthoDB" id="8670884at2"/>
<dbReference type="STRING" id="767916.AWB91_17120"/>
<keyword evidence="4" id="KW-0812">Transmembrane</keyword>